<dbReference type="InterPro" id="IPR037185">
    <property type="entry name" value="EmrE-like"/>
</dbReference>
<protein>
    <submittedName>
        <fullName evidence="8">DMT family transporter</fullName>
    </submittedName>
</protein>
<feature type="transmembrane region" description="Helical" evidence="6">
    <location>
        <begin position="54"/>
        <end position="71"/>
    </location>
</feature>
<evidence type="ECO:0000313" key="9">
    <source>
        <dbReference type="Proteomes" id="UP001139488"/>
    </source>
</evidence>
<dbReference type="InterPro" id="IPR000620">
    <property type="entry name" value="EamA_dom"/>
</dbReference>
<feature type="transmembrane region" description="Helical" evidence="6">
    <location>
        <begin position="199"/>
        <end position="218"/>
    </location>
</feature>
<evidence type="ECO:0000256" key="1">
    <source>
        <dbReference type="ARBA" id="ARBA00004651"/>
    </source>
</evidence>
<feature type="transmembrane region" description="Helical" evidence="6">
    <location>
        <begin position="163"/>
        <end position="187"/>
    </location>
</feature>
<keyword evidence="3 6" id="KW-0812">Transmembrane</keyword>
<keyword evidence="2" id="KW-1003">Cell membrane</keyword>
<gene>
    <name evidence="8" type="ORF">LNL84_08765</name>
</gene>
<keyword evidence="9" id="KW-1185">Reference proteome</keyword>
<dbReference type="PANTHER" id="PTHR42920">
    <property type="entry name" value="OS03G0707200 PROTEIN-RELATED"/>
    <property type="match status" value="1"/>
</dbReference>
<sequence>MTNQTQAIPISEQKSCYTKGVLLALSGAALFSIKPVLIKLAYSVGGDPTSIMTMRAFSSLPIYLVIFALLCRQQHHRNNVRQFGMKAALIGVAGYYCASYLDIVSLQYIPAQLERLLLFLFPSFVILISWLVYGKVPSKAVLTAGLIGYVGIGFIVVHDMSAVGPQVLVGSAWAIASAIVFACYLIWSKGLIGVMGSQLFTSIGMGSAGFAIIIHLLVTGAQIDSWSGELIALGIVLGIFCTVIPSYLIAAAMAQLSPTQLSLTSNIGPAITALMAVLILDEAFTVYHLVGMTLVLYSVYRMNKK</sequence>
<accession>A0A9X1WCI9</accession>
<dbReference type="InterPro" id="IPR051258">
    <property type="entry name" value="Diverse_Substrate_Transporter"/>
</dbReference>
<evidence type="ECO:0000313" key="8">
    <source>
        <dbReference type="EMBL" id="MCJ2376925.1"/>
    </source>
</evidence>
<evidence type="ECO:0000256" key="4">
    <source>
        <dbReference type="ARBA" id="ARBA00022989"/>
    </source>
</evidence>
<keyword evidence="4 6" id="KW-1133">Transmembrane helix</keyword>
<keyword evidence="5 6" id="KW-0472">Membrane</keyword>
<dbReference type="RefSeq" id="WP_244356844.1">
    <property type="nucleotide sequence ID" value="NZ_JAJNNZ010000005.1"/>
</dbReference>
<feature type="domain" description="EamA" evidence="7">
    <location>
        <begin position="19"/>
        <end position="156"/>
    </location>
</feature>
<dbReference type="Proteomes" id="UP001139488">
    <property type="component" value="Unassembled WGS sequence"/>
</dbReference>
<dbReference type="SUPFAM" id="SSF103481">
    <property type="entry name" value="Multidrug resistance efflux transporter EmrE"/>
    <property type="match status" value="2"/>
</dbReference>
<feature type="transmembrane region" description="Helical" evidence="6">
    <location>
        <begin position="286"/>
        <end position="303"/>
    </location>
</feature>
<proteinExistence type="predicted"/>
<dbReference type="EMBL" id="JAJNNZ010000005">
    <property type="protein sequence ID" value="MCJ2376925.1"/>
    <property type="molecule type" value="Genomic_DNA"/>
</dbReference>
<dbReference type="Pfam" id="PF00892">
    <property type="entry name" value="EamA"/>
    <property type="match status" value="2"/>
</dbReference>
<dbReference type="AlphaFoldDB" id="A0A9X1WCI9"/>
<comment type="subcellular location">
    <subcellularLocation>
        <location evidence="1">Cell membrane</location>
        <topology evidence="1">Multi-pass membrane protein</topology>
    </subcellularLocation>
</comment>
<evidence type="ECO:0000259" key="7">
    <source>
        <dbReference type="Pfam" id="PF00892"/>
    </source>
</evidence>
<dbReference type="PANTHER" id="PTHR42920:SF5">
    <property type="entry name" value="EAMA DOMAIN-CONTAINING PROTEIN"/>
    <property type="match status" value="1"/>
</dbReference>
<dbReference type="GO" id="GO:0005886">
    <property type="term" value="C:plasma membrane"/>
    <property type="evidence" value="ECO:0007669"/>
    <property type="project" value="UniProtKB-SubCell"/>
</dbReference>
<evidence type="ECO:0000256" key="6">
    <source>
        <dbReference type="SAM" id="Phobius"/>
    </source>
</evidence>
<evidence type="ECO:0000256" key="3">
    <source>
        <dbReference type="ARBA" id="ARBA00022692"/>
    </source>
</evidence>
<feature type="transmembrane region" description="Helical" evidence="6">
    <location>
        <begin position="140"/>
        <end position="157"/>
    </location>
</feature>
<evidence type="ECO:0000256" key="2">
    <source>
        <dbReference type="ARBA" id="ARBA00022475"/>
    </source>
</evidence>
<comment type="caution">
    <text evidence="8">The sequence shown here is derived from an EMBL/GenBank/DDBJ whole genome shotgun (WGS) entry which is preliminary data.</text>
</comment>
<organism evidence="8 9">
    <name type="scientific">Vibrio gelatinilyticus</name>
    <dbReference type="NCBI Taxonomy" id="2893468"/>
    <lineage>
        <taxon>Bacteria</taxon>
        <taxon>Pseudomonadati</taxon>
        <taxon>Pseudomonadota</taxon>
        <taxon>Gammaproteobacteria</taxon>
        <taxon>Vibrionales</taxon>
        <taxon>Vibrionaceae</taxon>
        <taxon>Vibrio</taxon>
    </lineage>
</organism>
<feature type="transmembrane region" description="Helical" evidence="6">
    <location>
        <begin position="83"/>
        <end position="104"/>
    </location>
</feature>
<feature type="transmembrane region" description="Helical" evidence="6">
    <location>
        <begin position="21"/>
        <end position="42"/>
    </location>
</feature>
<evidence type="ECO:0000256" key="5">
    <source>
        <dbReference type="ARBA" id="ARBA00023136"/>
    </source>
</evidence>
<feature type="transmembrane region" description="Helical" evidence="6">
    <location>
        <begin position="230"/>
        <end position="249"/>
    </location>
</feature>
<name>A0A9X1WCI9_9VIBR</name>
<reference evidence="8" key="1">
    <citation type="submission" date="2021-11" db="EMBL/GenBank/DDBJ databases">
        <title>Vibrio ZSDE26 sp. nov. and Vibrio ZSDZ34 sp. nov., isolated from coastal seawater in Qingdao.</title>
        <authorList>
            <person name="Zhang P."/>
        </authorList>
    </citation>
    <scope>NUCLEOTIDE SEQUENCE</scope>
    <source>
        <strain evidence="8">ZSDZ34</strain>
    </source>
</reference>
<feature type="domain" description="EamA" evidence="7">
    <location>
        <begin position="170"/>
        <end position="300"/>
    </location>
</feature>
<feature type="transmembrane region" description="Helical" evidence="6">
    <location>
        <begin position="116"/>
        <end position="133"/>
    </location>
</feature>
<feature type="transmembrane region" description="Helical" evidence="6">
    <location>
        <begin position="261"/>
        <end position="280"/>
    </location>
</feature>